<keyword evidence="2" id="KW-0547">Nucleotide-binding</keyword>
<evidence type="ECO:0000259" key="4">
    <source>
        <dbReference type="Pfam" id="PF00931"/>
    </source>
</evidence>
<evidence type="ECO:0000259" key="6">
    <source>
        <dbReference type="Pfam" id="PF23559"/>
    </source>
</evidence>
<evidence type="ECO:0008006" key="10">
    <source>
        <dbReference type="Google" id="ProtNLM"/>
    </source>
</evidence>
<evidence type="ECO:0000313" key="8">
    <source>
        <dbReference type="EMBL" id="RYR60122.1"/>
    </source>
</evidence>
<evidence type="ECO:0000259" key="5">
    <source>
        <dbReference type="Pfam" id="PF18052"/>
    </source>
</evidence>
<comment type="caution">
    <text evidence="8">The sequence shown here is derived from an EMBL/GenBank/DDBJ whole genome shotgun (WGS) entry which is preliminary data.</text>
</comment>
<dbReference type="Pfam" id="PF23598">
    <property type="entry name" value="LRR_14"/>
    <property type="match status" value="1"/>
</dbReference>
<feature type="domain" description="NB-ARC" evidence="4">
    <location>
        <begin position="189"/>
        <end position="359"/>
    </location>
</feature>
<dbReference type="InterPro" id="IPR032675">
    <property type="entry name" value="LRR_dom_sf"/>
</dbReference>
<evidence type="ECO:0000256" key="1">
    <source>
        <dbReference type="ARBA" id="ARBA00022737"/>
    </source>
</evidence>
<dbReference type="FunFam" id="1.10.10.10:FF:000322">
    <property type="entry name" value="Probable disease resistance protein At1g63360"/>
    <property type="match status" value="1"/>
</dbReference>
<dbReference type="CDD" id="cd14798">
    <property type="entry name" value="RX-CC_like"/>
    <property type="match status" value="1"/>
</dbReference>
<dbReference type="SUPFAM" id="SSF52058">
    <property type="entry name" value="L domain-like"/>
    <property type="match status" value="1"/>
</dbReference>
<dbReference type="InterPro" id="IPR027417">
    <property type="entry name" value="P-loop_NTPase"/>
</dbReference>
<keyword evidence="3" id="KW-0611">Plant defense</keyword>
<dbReference type="Gene3D" id="1.10.10.10">
    <property type="entry name" value="Winged helix-like DNA-binding domain superfamily/Winged helix DNA-binding domain"/>
    <property type="match status" value="1"/>
</dbReference>
<proteinExistence type="predicted"/>
<keyword evidence="1" id="KW-0677">Repeat</keyword>
<dbReference type="PANTHER" id="PTHR23155">
    <property type="entry name" value="DISEASE RESISTANCE PROTEIN RP"/>
    <property type="match status" value="1"/>
</dbReference>
<dbReference type="Pfam" id="PF00931">
    <property type="entry name" value="NB-ARC"/>
    <property type="match status" value="1"/>
</dbReference>
<dbReference type="Gene3D" id="3.80.10.10">
    <property type="entry name" value="Ribonuclease Inhibitor"/>
    <property type="match status" value="1"/>
</dbReference>
<dbReference type="GO" id="GO:0098542">
    <property type="term" value="P:defense response to other organism"/>
    <property type="evidence" value="ECO:0007669"/>
    <property type="project" value="TreeGrafter"/>
</dbReference>
<dbReference type="InterPro" id="IPR055414">
    <property type="entry name" value="LRR_R13L4/SHOC2-like"/>
</dbReference>
<dbReference type="Gene3D" id="3.40.50.300">
    <property type="entry name" value="P-loop containing nucleotide triphosphate hydrolases"/>
    <property type="match status" value="1"/>
</dbReference>
<dbReference type="InterPro" id="IPR041118">
    <property type="entry name" value="Rx_N"/>
</dbReference>
<reference evidence="8 9" key="1">
    <citation type="submission" date="2019-01" db="EMBL/GenBank/DDBJ databases">
        <title>Sequencing of cultivated peanut Arachis hypogaea provides insights into genome evolution and oil improvement.</title>
        <authorList>
            <person name="Chen X."/>
        </authorList>
    </citation>
    <scope>NUCLEOTIDE SEQUENCE [LARGE SCALE GENOMIC DNA]</scope>
    <source>
        <strain evidence="9">cv. Fuhuasheng</strain>
        <tissue evidence="8">Leaves</tissue>
    </source>
</reference>
<organism evidence="8 9">
    <name type="scientific">Arachis hypogaea</name>
    <name type="common">Peanut</name>
    <dbReference type="NCBI Taxonomy" id="3818"/>
    <lineage>
        <taxon>Eukaryota</taxon>
        <taxon>Viridiplantae</taxon>
        <taxon>Streptophyta</taxon>
        <taxon>Embryophyta</taxon>
        <taxon>Tracheophyta</taxon>
        <taxon>Spermatophyta</taxon>
        <taxon>Magnoliopsida</taxon>
        <taxon>eudicotyledons</taxon>
        <taxon>Gunneridae</taxon>
        <taxon>Pentapetalae</taxon>
        <taxon>rosids</taxon>
        <taxon>fabids</taxon>
        <taxon>Fabales</taxon>
        <taxon>Fabaceae</taxon>
        <taxon>Papilionoideae</taxon>
        <taxon>50 kb inversion clade</taxon>
        <taxon>dalbergioids sensu lato</taxon>
        <taxon>Dalbergieae</taxon>
        <taxon>Pterocarpus clade</taxon>
        <taxon>Arachis</taxon>
    </lineage>
</organism>
<evidence type="ECO:0000313" key="9">
    <source>
        <dbReference type="Proteomes" id="UP000289738"/>
    </source>
</evidence>
<feature type="domain" description="Disease resistance N-terminal" evidence="5">
    <location>
        <begin position="26"/>
        <end position="110"/>
    </location>
</feature>
<dbReference type="Pfam" id="PF18052">
    <property type="entry name" value="Rx_N"/>
    <property type="match status" value="1"/>
</dbReference>
<dbReference type="FunFam" id="3.40.50.300:FF:001091">
    <property type="entry name" value="Probable disease resistance protein At1g61300"/>
    <property type="match status" value="1"/>
</dbReference>
<dbReference type="InterPro" id="IPR036388">
    <property type="entry name" value="WH-like_DNA-bd_sf"/>
</dbReference>
<name>A0A445DAC2_ARAHY</name>
<dbReference type="InterPro" id="IPR038005">
    <property type="entry name" value="RX-like_CC"/>
</dbReference>
<evidence type="ECO:0000256" key="2">
    <source>
        <dbReference type="ARBA" id="ARBA00022741"/>
    </source>
</evidence>
<dbReference type="Gene3D" id="1.10.8.430">
    <property type="entry name" value="Helical domain of apoptotic protease-activating factors"/>
    <property type="match status" value="1"/>
</dbReference>
<dbReference type="InterPro" id="IPR058922">
    <property type="entry name" value="WHD_DRP"/>
</dbReference>
<dbReference type="Gene3D" id="1.20.5.4130">
    <property type="match status" value="1"/>
</dbReference>
<dbReference type="Proteomes" id="UP000289738">
    <property type="component" value="Chromosome A04"/>
</dbReference>
<protein>
    <recommendedName>
        <fullName evidence="10">Disease resistance protein</fullName>
    </recommendedName>
</protein>
<accession>A0A445DAC2</accession>
<dbReference type="SUPFAM" id="SSF52540">
    <property type="entry name" value="P-loop containing nucleoside triphosphate hydrolases"/>
    <property type="match status" value="1"/>
</dbReference>
<evidence type="ECO:0000256" key="3">
    <source>
        <dbReference type="ARBA" id="ARBA00022821"/>
    </source>
</evidence>
<dbReference type="AlphaFoldDB" id="A0A445DAC2"/>
<gene>
    <name evidence="8" type="ORF">Ahy_A04g017214</name>
</gene>
<feature type="domain" description="Disease resistance protein winged helix" evidence="6">
    <location>
        <begin position="443"/>
        <end position="519"/>
    </location>
</feature>
<evidence type="ECO:0000259" key="7">
    <source>
        <dbReference type="Pfam" id="PF23598"/>
    </source>
</evidence>
<feature type="domain" description="Disease resistance R13L4/SHOC-2-like LRR" evidence="7">
    <location>
        <begin position="587"/>
        <end position="850"/>
    </location>
</feature>
<dbReference type="GO" id="GO:0043531">
    <property type="term" value="F:ADP binding"/>
    <property type="evidence" value="ECO:0007669"/>
    <property type="project" value="InterPro"/>
</dbReference>
<dbReference type="InterPro" id="IPR042197">
    <property type="entry name" value="Apaf_helical"/>
</dbReference>
<dbReference type="Pfam" id="PF23559">
    <property type="entry name" value="WHD_DRP"/>
    <property type="match status" value="1"/>
</dbReference>
<dbReference type="PRINTS" id="PR00364">
    <property type="entry name" value="DISEASERSIST"/>
</dbReference>
<dbReference type="InterPro" id="IPR044974">
    <property type="entry name" value="Disease_R_plants"/>
</dbReference>
<dbReference type="InterPro" id="IPR002182">
    <property type="entry name" value="NB-ARC"/>
</dbReference>
<dbReference type="STRING" id="3818.A0A445DAC2"/>
<sequence>MYIVLRSGSSLVKKKLDGDCKMVDTVVSFVLDNLSRVLVSEVTLLSGVKDQIKPLSEELKFMNIFIKSSEGKHDDPVVREVVNQIRDVAYEAEDVIDTYVVNVNNQRSRNMLGKLLHSKDHVMTLHEVNDRITTIKRRIDDIYENKSKYGIQQGDFESHFRNKEFAEDSLLARRRDVEEEEVVGLVHDSDEVINHLGSRGDSSRKVVCILGMGGLGKTTLARKIYNSDKIKTMFQCRVWGFVSNDYRAEELLINLLKCLGLSVEECKDLNDQEKMKGEVRKRMSGKKYLLVLDDIWKTQVWDELQEAFPDDDKGSRILITTRVQDISHYTRATFTYKLPFLDETQSWELFCRKVFCKKNCPLELEPPGKEMASACKGLPLAIVVLAGMVAKKERSPREWHKIKNHVSWYLAQEEEYRIVTNILKLSYDDLPQTLKPCFLYLGVYPEDYEIHVRTLCQLWIAEGFIQKKEVGPSNSPEVEDIADMYLDKLVERSLVQVASRRTDGGVKTCRVHDLLRDLCISESSENKFMEVCTTLDANKCNPRRMSLQYRGNLRLTKDNQSSARSLLVFGERTIWKSKSEGWKQIENGFKLARVLHMNLVELHSQPSGLKSLIHLRYLKLIVGSLRIAGDVLTCICNLCNLEMLHLEFHRDSDHLALPSKIWKLESLRRIYFRQLYAKWDCTGVSMLSVENGETSMENLQTLGFIHLDSQLASVLNKGMFPNLTKLSLWQHLNKSNDEILEKILQCLNKLRTLKVHNISRLPLDPNVYPRSLSKITIRRHCEIDSRLIKTLGQLVNLQILNLELASMHYDVNCAAGDFPQLQVLRVKLYKRLPGRWKIEEGGMPHIRYCDPENLLNRDQD</sequence>
<dbReference type="EMBL" id="SDMP01000004">
    <property type="protein sequence ID" value="RYR60122.1"/>
    <property type="molecule type" value="Genomic_DNA"/>
</dbReference>
<keyword evidence="9" id="KW-1185">Reference proteome</keyword>
<dbReference type="PANTHER" id="PTHR23155:SF1193">
    <property type="entry name" value="DISEASE RESISTANCE PROTEIN RPP13-RELATED"/>
    <property type="match status" value="1"/>
</dbReference>